<dbReference type="Pfam" id="PF11904">
    <property type="entry name" value="ANKRD13_C"/>
    <property type="match status" value="1"/>
</dbReference>
<reference evidence="10" key="1">
    <citation type="journal article" date="2017" name="Nat. Commun.">
        <title>The asparagus genome sheds light on the origin and evolution of a young Y chromosome.</title>
        <authorList>
            <person name="Harkess A."/>
            <person name="Zhou J."/>
            <person name="Xu C."/>
            <person name="Bowers J.E."/>
            <person name="Van der Hulst R."/>
            <person name="Ayyampalayam S."/>
            <person name="Mercati F."/>
            <person name="Riccardi P."/>
            <person name="McKain M.R."/>
            <person name="Kakrana A."/>
            <person name="Tang H."/>
            <person name="Ray J."/>
            <person name="Groenendijk J."/>
            <person name="Arikit S."/>
            <person name="Mathioni S.M."/>
            <person name="Nakano M."/>
            <person name="Shan H."/>
            <person name="Telgmann-Rauber A."/>
            <person name="Kanno A."/>
            <person name="Yue Z."/>
            <person name="Chen H."/>
            <person name="Li W."/>
            <person name="Chen Y."/>
            <person name="Xu X."/>
            <person name="Zhang Y."/>
            <person name="Luo S."/>
            <person name="Chen H."/>
            <person name="Gao J."/>
            <person name="Mao Z."/>
            <person name="Pires J.C."/>
            <person name="Luo M."/>
            <person name="Kudrna D."/>
            <person name="Wing R.A."/>
            <person name="Meyers B.C."/>
            <person name="Yi K."/>
            <person name="Kong H."/>
            <person name="Lavrijsen P."/>
            <person name="Sunseri F."/>
            <person name="Falavigna A."/>
            <person name="Ye Y."/>
            <person name="Leebens-Mack J.H."/>
            <person name="Chen G."/>
        </authorList>
    </citation>
    <scope>NUCLEOTIDE SEQUENCE [LARGE SCALE GENOMIC DNA]</scope>
    <source>
        <strain evidence="10">cv. DH0086</strain>
    </source>
</reference>
<evidence type="ECO:0000259" key="8">
    <source>
        <dbReference type="Pfam" id="PF11904"/>
    </source>
</evidence>
<evidence type="ECO:0000256" key="4">
    <source>
        <dbReference type="ARBA" id="ARBA00022824"/>
    </source>
</evidence>
<keyword evidence="6" id="KW-0472">Membrane</keyword>
<evidence type="ECO:0000256" key="6">
    <source>
        <dbReference type="ARBA" id="ARBA00023136"/>
    </source>
</evidence>
<evidence type="ECO:0000256" key="1">
    <source>
        <dbReference type="ARBA" id="ARBA00004240"/>
    </source>
</evidence>
<feature type="compositionally biased region" description="Basic and acidic residues" evidence="7">
    <location>
        <begin position="299"/>
        <end position="308"/>
    </location>
</feature>
<dbReference type="AlphaFoldDB" id="A0A5P1FMK1"/>
<protein>
    <recommendedName>
        <fullName evidence="8">Ankyrin repeat domain-containing protein</fullName>
    </recommendedName>
</protein>
<dbReference type="InterPro" id="IPR055285">
    <property type="entry name" value="ANKRD13_C"/>
</dbReference>
<keyword evidence="10" id="KW-1185">Reference proteome</keyword>
<keyword evidence="4" id="KW-0256">Endoplasmic reticulum</keyword>
<keyword evidence="5" id="KW-0040">ANK repeat</keyword>
<name>A0A5P1FMK1_ASPOF</name>
<accession>A0A5P1FMK1</accession>
<dbReference type="PANTHER" id="PTHR12447">
    <property type="entry name" value="ANKYRIN REPEAT DOMAIN-CONTAINING PROTEIN 13"/>
    <property type="match status" value="1"/>
</dbReference>
<feature type="compositionally biased region" description="Basic residues" evidence="7">
    <location>
        <begin position="284"/>
        <end position="298"/>
    </location>
</feature>
<dbReference type="InterPro" id="IPR021832">
    <property type="entry name" value="ANKRD13"/>
</dbReference>
<evidence type="ECO:0000313" key="9">
    <source>
        <dbReference type="EMBL" id="ONK79535.1"/>
    </source>
</evidence>
<sequence length="477" mass="54395">MIIKCHSDPLSQAKLCRRFPRIVASISRIRDFYMEITFHFESSVIPFVGRIFPSDTYRIWKRGSNIRLDMTFAGYDGFRIKRTDQSFLFLGKGKGSEVLPGSLVVLEHKKKEISIALKGPTARGIKPVVVEENARKVAVMSQYISTGKIDVQEAELVPHLNWRRQERTEMIGSWKGKMYDMRNVTVNMKARTVPIKVAHEELSVDHKEDGLDDVMTMEERKQFEAALKMGLEGNYEDFDNGEDSSKEKKSWSGGNNKKASKAIGEKHNGNVKSKKGKEDLIDGKKHKGKNSEKKKKKNGVMDDSDKDKGDGLNIGVTPVLWLTPDFPLKIDELLPLLDVLVNKVKAMRRLRELLAAKLPQGTFPVKVAIPLHTPIVRIVITFTKFEEFSVDSKAKDTKPSGSWYSWARGQFISSSKDETDPFSIPQDYTWIDANERKTRKKANKVKNEQNEVRIQSRQQEILNAYNSWMVSRSKVTQ</sequence>
<gene>
    <name evidence="9" type="ORF">A4U43_C01F7340</name>
</gene>
<dbReference type="GO" id="GO:0005783">
    <property type="term" value="C:endoplasmic reticulum"/>
    <property type="evidence" value="ECO:0007669"/>
    <property type="project" value="UniProtKB-SubCell"/>
</dbReference>
<evidence type="ECO:0000256" key="3">
    <source>
        <dbReference type="ARBA" id="ARBA00022737"/>
    </source>
</evidence>
<evidence type="ECO:0000256" key="2">
    <source>
        <dbReference type="ARBA" id="ARBA00004308"/>
    </source>
</evidence>
<feature type="domain" description="Ankyrin repeat" evidence="8">
    <location>
        <begin position="67"/>
        <end position="429"/>
    </location>
</feature>
<organism evidence="9 10">
    <name type="scientific">Asparagus officinalis</name>
    <name type="common">Garden asparagus</name>
    <dbReference type="NCBI Taxonomy" id="4686"/>
    <lineage>
        <taxon>Eukaryota</taxon>
        <taxon>Viridiplantae</taxon>
        <taxon>Streptophyta</taxon>
        <taxon>Embryophyta</taxon>
        <taxon>Tracheophyta</taxon>
        <taxon>Spermatophyta</taxon>
        <taxon>Magnoliopsida</taxon>
        <taxon>Liliopsida</taxon>
        <taxon>Asparagales</taxon>
        <taxon>Asparagaceae</taxon>
        <taxon>Asparagoideae</taxon>
        <taxon>Asparagus</taxon>
    </lineage>
</organism>
<keyword evidence="3" id="KW-0677">Repeat</keyword>
<dbReference type="EMBL" id="CM007381">
    <property type="protein sequence ID" value="ONK79535.1"/>
    <property type="molecule type" value="Genomic_DNA"/>
</dbReference>
<dbReference type="Proteomes" id="UP000243459">
    <property type="component" value="Chromosome 1"/>
</dbReference>
<feature type="region of interest" description="Disordered" evidence="7">
    <location>
        <begin position="234"/>
        <end position="308"/>
    </location>
</feature>
<evidence type="ECO:0000256" key="7">
    <source>
        <dbReference type="SAM" id="MobiDB-lite"/>
    </source>
</evidence>
<dbReference type="PANTHER" id="PTHR12447:SF25">
    <property type="entry name" value="ANKYRIN REPEAT DOMAIN-CONTAINING PROTEIN 13C"/>
    <property type="match status" value="1"/>
</dbReference>
<evidence type="ECO:0000313" key="10">
    <source>
        <dbReference type="Proteomes" id="UP000243459"/>
    </source>
</evidence>
<dbReference type="Gramene" id="ONK79535">
    <property type="protein sequence ID" value="ONK79535"/>
    <property type="gene ID" value="A4U43_C01F7340"/>
</dbReference>
<evidence type="ECO:0000256" key="5">
    <source>
        <dbReference type="ARBA" id="ARBA00023043"/>
    </source>
</evidence>
<proteinExistence type="predicted"/>
<comment type="subcellular location">
    <subcellularLocation>
        <location evidence="2">Endomembrane system</location>
    </subcellularLocation>
    <subcellularLocation>
        <location evidence="1">Endoplasmic reticulum</location>
    </subcellularLocation>
</comment>